<evidence type="ECO:0000259" key="10">
    <source>
        <dbReference type="PROSITE" id="PS50850"/>
    </source>
</evidence>
<dbReference type="InterPro" id="IPR004156">
    <property type="entry name" value="OATP"/>
</dbReference>
<evidence type="ECO:0000259" key="11">
    <source>
        <dbReference type="PROSITE" id="PS51465"/>
    </source>
</evidence>
<feature type="transmembrane region" description="Helical" evidence="8">
    <location>
        <begin position="598"/>
        <end position="620"/>
    </location>
</feature>
<feature type="transmembrane region" description="Helical" evidence="8">
    <location>
        <begin position="562"/>
        <end position="586"/>
    </location>
</feature>
<evidence type="ECO:0000313" key="13">
    <source>
        <dbReference type="Proteomes" id="UP000678393"/>
    </source>
</evidence>
<dbReference type="InterPro" id="IPR002350">
    <property type="entry name" value="Kazal_dom"/>
</dbReference>
<comment type="caution">
    <text evidence="12">The sequence shown here is derived from an EMBL/GenBank/DDBJ whole genome shotgun (WGS) entry which is preliminary data.</text>
</comment>
<feature type="transmembrane region" description="Helical" evidence="8">
    <location>
        <begin position="208"/>
        <end position="230"/>
    </location>
</feature>
<feature type="transmembrane region" description="Helical" evidence="8">
    <location>
        <begin position="82"/>
        <end position="102"/>
    </location>
</feature>
<reference evidence="12" key="1">
    <citation type="submission" date="2021-04" db="EMBL/GenBank/DDBJ databases">
        <authorList>
            <consortium name="Molecular Ecology Group"/>
        </authorList>
    </citation>
    <scope>NUCLEOTIDE SEQUENCE</scope>
</reference>
<feature type="transmembrane region" description="Helical" evidence="8">
    <location>
        <begin position="651"/>
        <end position="675"/>
    </location>
</feature>
<keyword evidence="6 8" id="KW-0472">Membrane</keyword>
<dbReference type="EMBL" id="CAJHNH020000292">
    <property type="protein sequence ID" value="CAG5116727.1"/>
    <property type="molecule type" value="Genomic_DNA"/>
</dbReference>
<dbReference type="CDD" id="cd17403">
    <property type="entry name" value="MFS_SLCO4_OATP4"/>
    <property type="match status" value="1"/>
</dbReference>
<dbReference type="PROSITE" id="PS51465">
    <property type="entry name" value="KAZAL_2"/>
    <property type="match status" value="1"/>
</dbReference>
<dbReference type="NCBIfam" id="TIGR00805">
    <property type="entry name" value="oat"/>
    <property type="match status" value="1"/>
</dbReference>
<feature type="transmembrane region" description="Helical" evidence="8">
    <location>
        <begin position="292"/>
        <end position="314"/>
    </location>
</feature>
<evidence type="ECO:0000256" key="9">
    <source>
        <dbReference type="SAM" id="MobiDB-lite"/>
    </source>
</evidence>
<keyword evidence="7" id="KW-1015">Disulfide bond</keyword>
<feature type="non-terminal residue" evidence="12">
    <location>
        <position position="1"/>
    </location>
</feature>
<dbReference type="PANTHER" id="PTHR11388">
    <property type="entry name" value="ORGANIC ANION TRANSPORTER"/>
    <property type="match status" value="1"/>
</dbReference>
<dbReference type="AlphaFoldDB" id="A0A8S3YIB2"/>
<feature type="transmembrane region" description="Helical" evidence="8">
    <location>
        <begin position="122"/>
        <end position="143"/>
    </location>
</feature>
<dbReference type="GO" id="GO:0015347">
    <property type="term" value="F:sodium-independent organic anion transmembrane transporter activity"/>
    <property type="evidence" value="ECO:0007669"/>
    <property type="project" value="TreeGrafter"/>
</dbReference>
<comment type="subcellular location">
    <subcellularLocation>
        <location evidence="1 8">Cell membrane</location>
        <topology evidence="1 8">Multi-pass membrane protein</topology>
    </subcellularLocation>
</comment>
<name>A0A8S3YIB2_9EUPU</name>
<feature type="compositionally biased region" description="Basic and acidic residues" evidence="9">
    <location>
        <begin position="1"/>
        <end position="26"/>
    </location>
</feature>
<dbReference type="InterPro" id="IPR036058">
    <property type="entry name" value="Kazal_dom_sf"/>
</dbReference>
<dbReference type="GO" id="GO:0006811">
    <property type="term" value="P:monoatomic ion transport"/>
    <property type="evidence" value="ECO:0007669"/>
    <property type="project" value="UniProtKB-KW"/>
</dbReference>
<comment type="similarity">
    <text evidence="2 8">Belongs to the organo anion transporter (TC 2.A.60) family.</text>
</comment>
<feature type="transmembrane region" description="Helical" evidence="8">
    <location>
        <begin position="150"/>
        <end position="171"/>
    </location>
</feature>
<organism evidence="12 13">
    <name type="scientific">Candidula unifasciata</name>
    <dbReference type="NCBI Taxonomy" id="100452"/>
    <lineage>
        <taxon>Eukaryota</taxon>
        <taxon>Metazoa</taxon>
        <taxon>Spiralia</taxon>
        <taxon>Lophotrochozoa</taxon>
        <taxon>Mollusca</taxon>
        <taxon>Gastropoda</taxon>
        <taxon>Heterobranchia</taxon>
        <taxon>Euthyneura</taxon>
        <taxon>Panpulmonata</taxon>
        <taxon>Eupulmonata</taxon>
        <taxon>Stylommatophora</taxon>
        <taxon>Helicina</taxon>
        <taxon>Helicoidea</taxon>
        <taxon>Geomitridae</taxon>
        <taxon>Candidula</taxon>
    </lineage>
</organism>
<evidence type="ECO:0000256" key="2">
    <source>
        <dbReference type="ARBA" id="ARBA00009657"/>
    </source>
</evidence>
<proteinExistence type="inferred from homology"/>
<protein>
    <recommendedName>
        <fullName evidence="8">Solute carrier organic anion transporter family member</fullName>
    </recommendedName>
</protein>
<keyword evidence="5 8" id="KW-1133">Transmembrane helix</keyword>
<dbReference type="Pfam" id="PF07648">
    <property type="entry name" value="Kazal_2"/>
    <property type="match status" value="1"/>
</dbReference>
<accession>A0A8S3YIB2</accession>
<feature type="transmembrane region" description="Helical" evidence="8">
    <location>
        <begin position="357"/>
        <end position="380"/>
    </location>
</feature>
<dbReference type="Gene3D" id="1.20.1250.20">
    <property type="entry name" value="MFS general substrate transporter like domains"/>
    <property type="match status" value="1"/>
</dbReference>
<keyword evidence="13" id="KW-1185">Reference proteome</keyword>
<evidence type="ECO:0000256" key="5">
    <source>
        <dbReference type="ARBA" id="ARBA00022989"/>
    </source>
</evidence>
<evidence type="ECO:0000256" key="3">
    <source>
        <dbReference type="ARBA" id="ARBA00022475"/>
    </source>
</evidence>
<feature type="transmembrane region" description="Helical" evidence="8">
    <location>
        <begin position="432"/>
        <end position="452"/>
    </location>
</feature>
<evidence type="ECO:0000256" key="1">
    <source>
        <dbReference type="ARBA" id="ARBA00004651"/>
    </source>
</evidence>
<dbReference type="InterPro" id="IPR036259">
    <property type="entry name" value="MFS_trans_sf"/>
</dbReference>
<evidence type="ECO:0000256" key="8">
    <source>
        <dbReference type="RuleBase" id="RU362056"/>
    </source>
</evidence>
<evidence type="ECO:0000256" key="7">
    <source>
        <dbReference type="ARBA" id="ARBA00023157"/>
    </source>
</evidence>
<feature type="transmembrane region" description="Helical" evidence="8">
    <location>
        <begin position="242"/>
        <end position="262"/>
    </location>
</feature>
<keyword evidence="3" id="KW-1003">Cell membrane</keyword>
<evidence type="ECO:0000313" key="12">
    <source>
        <dbReference type="EMBL" id="CAG5116727.1"/>
    </source>
</evidence>
<dbReference type="Proteomes" id="UP000678393">
    <property type="component" value="Unassembled WGS sequence"/>
</dbReference>
<keyword evidence="4 8" id="KW-0812">Transmembrane</keyword>
<keyword evidence="8" id="KW-0406">Ion transport</keyword>
<feature type="domain" description="Major facilitator superfamily (MFS) profile" evidence="10">
    <location>
        <begin position="83"/>
        <end position="676"/>
    </location>
</feature>
<dbReference type="SUPFAM" id="SSF100895">
    <property type="entry name" value="Kazal-type serine protease inhibitors"/>
    <property type="match status" value="1"/>
</dbReference>
<sequence>MDDRHCAQRSEQELKTISHVNDKSGDIFKNGAKPTTEDKSHGAVNPAADVDACDNSDDDGSGPCGWGQFQLSCCQVFRNAKWFLVVLTLCGACQGMAVNGFVHTVISTVERRFELSSTESGLIASCYDIMFVILVIPVSYFGGHGHKPRYLGIGLFVLGLGSFVFTLPHFVTGKYLLEDASELLCEPDSNRTTECNSGSSSSLSNYKYLFYLGQLLHGAGATPLYTLGATYIDENVSQRSSAFCNGIFYTGSIVGPAIGYILGAKFLEMYVEIDVDPKSLGLDTNNPKWVGAWWIGFLISGTMAVLLSLPLLAFPKSLPGSKKYASERGKETQVSANIDKTGQHRGFMDILLSIKYLLTNVPFMLINMAAAADGILLSGFSTFMPKFIEYKFGLSSATAALYVGFAAVPAGGGGTFAGGLIVRCFTLKVRGILKLCCVTSFLLCTLATALLMECDTEPFAGITLPYGQTTVEAASFFGKNLNDTCNRNCSCTEENYFPICGRDNVMYFSPCYAGCETTSLLDTEQKRYENCSCINYNLTTSDYSEGKHYVGEFGKCELQCKWLAPFIICFTAMILLVFIISMPSLTATLRCVPDHQRAFGLGIQWIVARCLGSIPGPILFGKMFDYACLVWQKRCSGDGSCFFYDNHKLSIYLMGLALAFSIAAALLFLLAICFYK</sequence>
<dbReference type="PROSITE" id="PS50850">
    <property type="entry name" value="MFS"/>
    <property type="match status" value="1"/>
</dbReference>
<keyword evidence="8" id="KW-0813">Transport</keyword>
<feature type="region of interest" description="Disordered" evidence="9">
    <location>
        <begin position="1"/>
        <end position="43"/>
    </location>
</feature>
<feature type="domain" description="Kazal-like" evidence="11">
    <location>
        <begin position="479"/>
        <end position="532"/>
    </location>
</feature>
<evidence type="ECO:0000256" key="6">
    <source>
        <dbReference type="ARBA" id="ARBA00023136"/>
    </source>
</evidence>
<gene>
    <name evidence="12" type="ORF">CUNI_LOCUS2285</name>
</gene>
<dbReference type="GO" id="GO:0043252">
    <property type="term" value="P:sodium-independent organic anion transport"/>
    <property type="evidence" value="ECO:0007669"/>
    <property type="project" value="TreeGrafter"/>
</dbReference>
<feature type="transmembrane region" description="Helical" evidence="8">
    <location>
        <begin position="400"/>
        <end position="425"/>
    </location>
</feature>
<dbReference type="PANTHER" id="PTHR11388:SF100">
    <property type="entry name" value="SOLUTE CARRIER ORGANIC ANION TRANSPORTER FAMILY MEMBER 4A1"/>
    <property type="match status" value="1"/>
</dbReference>
<dbReference type="OrthoDB" id="5062115at2759"/>
<dbReference type="InterPro" id="IPR020846">
    <property type="entry name" value="MFS_dom"/>
</dbReference>
<evidence type="ECO:0000256" key="4">
    <source>
        <dbReference type="ARBA" id="ARBA00022692"/>
    </source>
</evidence>
<dbReference type="Pfam" id="PF03137">
    <property type="entry name" value="OATP"/>
    <property type="match status" value="1"/>
</dbReference>
<dbReference type="SUPFAM" id="SSF103473">
    <property type="entry name" value="MFS general substrate transporter"/>
    <property type="match status" value="1"/>
</dbReference>
<dbReference type="GO" id="GO:0016323">
    <property type="term" value="C:basolateral plasma membrane"/>
    <property type="evidence" value="ECO:0007669"/>
    <property type="project" value="TreeGrafter"/>
</dbReference>